<feature type="compositionally biased region" description="Basic residues" evidence="3">
    <location>
        <begin position="123"/>
        <end position="134"/>
    </location>
</feature>
<dbReference type="GO" id="GO:0003723">
    <property type="term" value="F:RNA binding"/>
    <property type="evidence" value="ECO:0007669"/>
    <property type="project" value="UniProtKB-KW"/>
</dbReference>
<dbReference type="InterPro" id="IPR012677">
    <property type="entry name" value="Nucleotide-bd_a/b_plait_sf"/>
</dbReference>
<evidence type="ECO:0000313" key="6">
    <source>
        <dbReference type="Proteomes" id="UP001608902"/>
    </source>
</evidence>
<feature type="region of interest" description="Disordered" evidence="3">
    <location>
        <begin position="105"/>
        <end position="159"/>
    </location>
</feature>
<evidence type="ECO:0000256" key="2">
    <source>
        <dbReference type="PROSITE-ProRule" id="PRU01288"/>
    </source>
</evidence>
<gene>
    <name evidence="5" type="ORF">AB6A40_010312</name>
</gene>
<reference evidence="5 6" key="1">
    <citation type="submission" date="2024-08" db="EMBL/GenBank/DDBJ databases">
        <title>Gnathostoma spinigerum genome.</title>
        <authorList>
            <person name="Gonzalez-Bertolin B."/>
            <person name="Monzon S."/>
            <person name="Zaballos A."/>
            <person name="Jimenez P."/>
            <person name="Dekumyoy P."/>
            <person name="Varona S."/>
            <person name="Cuesta I."/>
            <person name="Sumanam S."/>
            <person name="Adisakwattana P."/>
            <person name="Gasser R.B."/>
            <person name="Hernandez-Gonzalez A."/>
            <person name="Young N.D."/>
            <person name="Perteguer M.J."/>
        </authorList>
    </citation>
    <scope>NUCLEOTIDE SEQUENCE [LARGE SCALE GENOMIC DNA]</scope>
    <source>
        <strain evidence="5">AL3</strain>
        <tissue evidence="5">Liver</tissue>
    </source>
</reference>
<keyword evidence="6" id="KW-1185">Reference proteome</keyword>
<name>A0ABD6EUH7_9BILA</name>
<accession>A0ABD6EUH7</accession>
<evidence type="ECO:0000256" key="1">
    <source>
        <dbReference type="ARBA" id="ARBA00022884"/>
    </source>
</evidence>
<keyword evidence="1 2" id="KW-0694">RNA-binding</keyword>
<dbReference type="GO" id="GO:1990904">
    <property type="term" value="C:ribonucleoprotein complex"/>
    <property type="evidence" value="ECO:0007669"/>
    <property type="project" value="UniProtKB-UniRule"/>
</dbReference>
<dbReference type="InterPro" id="IPR014886">
    <property type="entry name" value="La_xRRM"/>
</dbReference>
<dbReference type="PROSITE" id="PS51939">
    <property type="entry name" value="XRRM"/>
    <property type="match status" value="1"/>
</dbReference>
<dbReference type="SUPFAM" id="SSF54928">
    <property type="entry name" value="RNA-binding domain, RBD"/>
    <property type="match status" value="1"/>
</dbReference>
<protein>
    <recommendedName>
        <fullName evidence="4">XRRM domain-containing protein</fullName>
    </recommendedName>
</protein>
<dbReference type="Pfam" id="PF08777">
    <property type="entry name" value="RRM_3"/>
    <property type="match status" value="1"/>
</dbReference>
<dbReference type="InterPro" id="IPR035979">
    <property type="entry name" value="RBD_domain_sf"/>
</dbReference>
<organism evidence="5 6">
    <name type="scientific">Gnathostoma spinigerum</name>
    <dbReference type="NCBI Taxonomy" id="75299"/>
    <lineage>
        <taxon>Eukaryota</taxon>
        <taxon>Metazoa</taxon>
        <taxon>Ecdysozoa</taxon>
        <taxon>Nematoda</taxon>
        <taxon>Chromadorea</taxon>
        <taxon>Rhabditida</taxon>
        <taxon>Spirurina</taxon>
        <taxon>Gnathostomatomorpha</taxon>
        <taxon>Gnathostomatoidea</taxon>
        <taxon>Gnathostomatidae</taxon>
        <taxon>Gnathostoma</taxon>
    </lineage>
</organism>
<evidence type="ECO:0000313" key="5">
    <source>
        <dbReference type="EMBL" id="MFH4983603.1"/>
    </source>
</evidence>
<comment type="caution">
    <text evidence="5">The sequence shown here is derived from an EMBL/GenBank/DDBJ whole genome shotgun (WGS) entry which is preliminary data.</text>
</comment>
<dbReference type="Proteomes" id="UP001608902">
    <property type="component" value="Unassembled WGS sequence"/>
</dbReference>
<sequence>MEVIFIKGLILAVENVPKEKATIMKIKDFFRQYGDVAYVTYEDGEDKAEIRFNGEENGATRAWEAAVKGGEENKVMFEGQEITGRTLDGEEEKAYWTKFNEKKMEKFNRKGGRGGRGGGFSKRGGRQQHHKGYKRPNEGNGNEGPDKKAKKTVFNDEEQ</sequence>
<evidence type="ECO:0000256" key="3">
    <source>
        <dbReference type="SAM" id="MobiDB-lite"/>
    </source>
</evidence>
<feature type="domain" description="XRRM" evidence="4">
    <location>
        <begin position="4"/>
        <end position="129"/>
    </location>
</feature>
<evidence type="ECO:0000259" key="4">
    <source>
        <dbReference type="PROSITE" id="PS51939"/>
    </source>
</evidence>
<dbReference type="EMBL" id="JBGFUD010012984">
    <property type="protein sequence ID" value="MFH4983603.1"/>
    <property type="molecule type" value="Genomic_DNA"/>
</dbReference>
<proteinExistence type="predicted"/>
<dbReference type="Gene3D" id="3.30.70.330">
    <property type="match status" value="1"/>
</dbReference>
<dbReference type="AlphaFoldDB" id="A0ABD6EUH7"/>